<dbReference type="Gene3D" id="3.40.1280.10">
    <property type="match status" value="1"/>
</dbReference>
<dbReference type="NCBIfam" id="TIGR00186">
    <property type="entry name" value="rRNA_methyl_3"/>
    <property type="match status" value="1"/>
</dbReference>
<evidence type="ECO:0000259" key="3">
    <source>
        <dbReference type="SMART" id="SM00967"/>
    </source>
</evidence>
<keyword evidence="5" id="KW-1185">Reference proteome</keyword>
<dbReference type="GO" id="GO:0003723">
    <property type="term" value="F:RNA binding"/>
    <property type="evidence" value="ECO:0007669"/>
    <property type="project" value="InterPro"/>
</dbReference>
<evidence type="ECO:0000313" key="4">
    <source>
        <dbReference type="EMBL" id="PVX52047.1"/>
    </source>
</evidence>
<dbReference type="InterPro" id="IPR001537">
    <property type="entry name" value="SpoU_MeTrfase"/>
</dbReference>
<dbReference type="Proteomes" id="UP000251835">
    <property type="component" value="Unassembled WGS sequence"/>
</dbReference>
<dbReference type="GO" id="GO:0032259">
    <property type="term" value="P:methylation"/>
    <property type="evidence" value="ECO:0007669"/>
    <property type="project" value="UniProtKB-KW"/>
</dbReference>
<dbReference type="Gene3D" id="3.30.1330.30">
    <property type="match status" value="1"/>
</dbReference>
<accession>A0A7L4US63</accession>
<dbReference type="Pfam" id="PF08032">
    <property type="entry name" value="SpoU_sub_bind"/>
    <property type="match status" value="1"/>
</dbReference>
<keyword evidence="1 4" id="KW-0489">Methyltransferase</keyword>
<name>A0A7L4US63_BALHA</name>
<protein>
    <submittedName>
        <fullName evidence="4">23S rRNA (Guanosine2251-2'-O)-methyltransferase</fullName>
    </submittedName>
</protein>
<evidence type="ECO:0000256" key="2">
    <source>
        <dbReference type="ARBA" id="ARBA00022679"/>
    </source>
</evidence>
<dbReference type="CDD" id="cd18103">
    <property type="entry name" value="SpoU-like_RlmB"/>
    <property type="match status" value="1"/>
</dbReference>
<dbReference type="PANTHER" id="PTHR46429:SF1">
    <property type="entry name" value="23S RRNA (GUANOSINE-2'-O-)-METHYLTRANSFERASE RLMB"/>
    <property type="match status" value="1"/>
</dbReference>
<dbReference type="SMART" id="SM00967">
    <property type="entry name" value="SpoU_sub_bind"/>
    <property type="match status" value="1"/>
</dbReference>
<dbReference type="GO" id="GO:0005829">
    <property type="term" value="C:cytosol"/>
    <property type="evidence" value="ECO:0007669"/>
    <property type="project" value="TreeGrafter"/>
</dbReference>
<dbReference type="InterPro" id="IPR029028">
    <property type="entry name" value="Alpha/beta_knot_MTases"/>
</dbReference>
<dbReference type="GO" id="GO:0006396">
    <property type="term" value="P:RNA processing"/>
    <property type="evidence" value="ECO:0007669"/>
    <property type="project" value="InterPro"/>
</dbReference>
<dbReference type="Pfam" id="PF00588">
    <property type="entry name" value="SpoU_methylase"/>
    <property type="match status" value="1"/>
</dbReference>
<dbReference type="GO" id="GO:0008173">
    <property type="term" value="F:RNA methyltransferase activity"/>
    <property type="evidence" value="ECO:0007669"/>
    <property type="project" value="InterPro"/>
</dbReference>
<dbReference type="SUPFAM" id="SSF55315">
    <property type="entry name" value="L30e-like"/>
    <property type="match status" value="1"/>
</dbReference>
<dbReference type="InterPro" id="IPR004441">
    <property type="entry name" value="rRNA_MeTrfase_TrmH"/>
</dbReference>
<dbReference type="InterPro" id="IPR029064">
    <property type="entry name" value="Ribosomal_eL30-like_sf"/>
</dbReference>
<dbReference type="AlphaFoldDB" id="A0A7L4US63"/>
<proteinExistence type="predicted"/>
<reference evidence="4 5" key="1">
    <citation type="submission" date="2018-05" db="EMBL/GenBank/DDBJ databases">
        <title>Genomic Encyclopedia of Type Strains, Phase IV (KMG-IV): sequencing the most valuable type-strain genomes for metagenomic binning, comparative biology and taxonomic classification.</title>
        <authorList>
            <person name="Goeker M."/>
        </authorList>
    </citation>
    <scope>NUCLEOTIDE SEQUENCE [LARGE SCALE GENOMIC DNA]</scope>
    <source>
        <strain evidence="4 5">DSM 28579</strain>
    </source>
</reference>
<dbReference type="PANTHER" id="PTHR46429">
    <property type="entry name" value="23S RRNA (GUANOSINE-2'-O-)-METHYLTRANSFERASE RLMB"/>
    <property type="match status" value="1"/>
</dbReference>
<keyword evidence="2 4" id="KW-0808">Transferase</keyword>
<evidence type="ECO:0000313" key="5">
    <source>
        <dbReference type="Proteomes" id="UP000251835"/>
    </source>
</evidence>
<sequence length="256" mass="28092">MLSTIENKIMESKQKDDYIYGIRSVLEAIEAEQEINTIFVKEGLNGELASKLMGTIKNLELKYQYVPVQKLVSLGAKNHQGVVASIAPVRYHDLKELLPQLLEEKANPLILLLDRITDVRNFGAIARSAECAGADAIIIPIRNAAKVSADAIKTSAGALYTLPVCRELNMKKTVKNLLKSGFKVVAATEKAEQLYTEVDYNFPTVIVMGSEDTGIDEEILRFATEEVAIPLKGKISSLNVAAAATVLLYEVVRQRG</sequence>
<dbReference type="SUPFAM" id="SSF75217">
    <property type="entry name" value="alpha/beta knot"/>
    <property type="match status" value="1"/>
</dbReference>
<comment type="caution">
    <text evidence="4">The sequence shown here is derived from an EMBL/GenBank/DDBJ whole genome shotgun (WGS) entry which is preliminary data.</text>
</comment>
<dbReference type="InterPro" id="IPR013123">
    <property type="entry name" value="SpoU_subst-bd"/>
</dbReference>
<feature type="domain" description="RNA 2-O ribose methyltransferase substrate binding" evidence="3">
    <location>
        <begin position="18"/>
        <end position="92"/>
    </location>
</feature>
<dbReference type="EMBL" id="QENZ01000003">
    <property type="protein sequence ID" value="PVX52047.1"/>
    <property type="molecule type" value="Genomic_DNA"/>
</dbReference>
<evidence type="ECO:0000256" key="1">
    <source>
        <dbReference type="ARBA" id="ARBA00022603"/>
    </source>
</evidence>
<dbReference type="InterPro" id="IPR029026">
    <property type="entry name" value="tRNA_m1G_MTases_N"/>
</dbReference>
<gene>
    <name evidence="4" type="ORF">C7377_0342</name>
</gene>
<organism evidence="4 5">
    <name type="scientific">Balneicella halophila</name>
    <dbReference type="NCBI Taxonomy" id="1537566"/>
    <lineage>
        <taxon>Bacteria</taxon>
        <taxon>Pseudomonadati</taxon>
        <taxon>Bacteroidota</taxon>
        <taxon>Bacteroidia</taxon>
        <taxon>Bacteroidales</taxon>
        <taxon>Balneicellaceae</taxon>
        <taxon>Balneicella</taxon>
    </lineage>
</organism>